<accession>A0A926NRF9</accession>
<dbReference type="Gene3D" id="3.30.1070.10">
    <property type="entry name" value="Cell division topological specificity factor MinE"/>
    <property type="match status" value="1"/>
</dbReference>
<dbReference type="Proteomes" id="UP000598467">
    <property type="component" value="Unassembled WGS sequence"/>
</dbReference>
<evidence type="ECO:0000313" key="6">
    <source>
        <dbReference type="Proteomes" id="UP000598467"/>
    </source>
</evidence>
<dbReference type="Pfam" id="PF03776">
    <property type="entry name" value="MinE"/>
    <property type="match status" value="1"/>
</dbReference>
<evidence type="ECO:0000313" key="5">
    <source>
        <dbReference type="EMBL" id="MBD1545104.1"/>
    </source>
</evidence>
<reference evidence="5" key="1">
    <citation type="submission" date="2020-05" db="EMBL/GenBank/DDBJ databases">
        <title>Identification of trans-AT polyketide cluster in two marine bacteria, producers of a novel glutaramide-containing polyketide sesbanimide D and analogs.</title>
        <authorList>
            <person name="Kacar D."/>
            <person name="Rodriguez P."/>
            <person name="Canedo L."/>
            <person name="Gonzalez E."/>
            <person name="Galan B."/>
            <person name="De La Calle F."/>
            <person name="Garcia J.L."/>
        </authorList>
    </citation>
    <scope>NUCLEOTIDE SEQUENCE</scope>
    <source>
        <strain evidence="5">PHM038</strain>
    </source>
</reference>
<dbReference type="InterPro" id="IPR005527">
    <property type="entry name" value="MinE"/>
</dbReference>
<evidence type="ECO:0000256" key="2">
    <source>
        <dbReference type="ARBA" id="ARBA00020112"/>
    </source>
</evidence>
<keyword evidence="4" id="KW-0131">Cell cycle</keyword>
<evidence type="ECO:0000256" key="4">
    <source>
        <dbReference type="HAMAP-Rule" id="MF_00262"/>
    </source>
</evidence>
<protein>
    <recommendedName>
        <fullName evidence="2 4">Cell division topological specificity factor</fullName>
    </recommendedName>
</protein>
<dbReference type="NCBIfam" id="TIGR01215">
    <property type="entry name" value="minE"/>
    <property type="match status" value="1"/>
</dbReference>
<organism evidence="5 6">
    <name type="scientific">Roseibium aggregatum</name>
    <dbReference type="NCBI Taxonomy" id="187304"/>
    <lineage>
        <taxon>Bacteria</taxon>
        <taxon>Pseudomonadati</taxon>
        <taxon>Pseudomonadota</taxon>
        <taxon>Alphaproteobacteria</taxon>
        <taxon>Hyphomicrobiales</taxon>
        <taxon>Stappiaceae</taxon>
        <taxon>Roseibium</taxon>
    </lineage>
</organism>
<evidence type="ECO:0000256" key="3">
    <source>
        <dbReference type="ARBA" id="ARBA00025265"/>
    </source>
</evidence>
<sequence>MNIMSFFGRRGDTASVAKNRLQILLAHERSGNSAEDARLISSLREDILAVVAKHISIDPDAVRLEMDRTGDITTLGIDIELPDGATRKSA</sequence>
<dbReference type="NCBIfam" id="NF001422">
    <property type="entry name" value="PRK00296.1"/>
    <property type="match status" value="1"/>
</dbReference>
<evidence type="ECO:0000256" key="1">
    <source>
        <dbReference type="ARBA" id="ARBA00008168"/>
    </source>
</evidence>
<dbReference type="HAMAP" id="MF_00262">
    <property type="entry name" value="MinE"/>
    <property type="match status" value="1"/>
</dbReference>
<dbReference type="InterPro" id="IPR036707">
    <property type="entry name" value="MinE_sf"/>
</dbReference>
<dbReference type="AlphaFoldDB" id="A0A926NRF9"/>
<dbReference type="RefSeq" id="WP_190289764.1">
    <property type="nucleotide sequence ID" value="NZ_JABFCZ010000002.1"/>
</dbReference>
<name>A0A926NRF9_9HYPH</name>
<comment type="function">
    <text evidence="3 4">Prevents the cell division inhibition by proteins MinC and MinD at internal division sites while permitting inhibition at polar sites. This ensures cell division at the proper site by restricting the formation of a division septum at the midpoint of the long axis of the cell.</text>
</comment>
<dbReference type="EMBL" id="JABFCZ010000002">
    <property type="protein sequence ID" value="MBD1545104.1"/>
    <property type="molecule type" value="Genomic_DNA"/>
</dbReference>
<keyword evidence="4 5" id="KW-0132">Cell division</keyword>
<dbReference type="GO" id="GO:0032955">
    <property type="term" value="P:regulation of division septum assembly"/>
    <property type="evidence" value="ECO:0007669"/>
    <property type="project" value="InterPro"/>
</dbReference>
<gene>
    <name evidence="4 5" type="primary">minE</name>
    <name evidence="5" type="ORF">HK439_02430</name>
</gene>
<comment type="caution">
    <text evidence="5">The sequence shown here is derived from an EMBL/GenBank/DDBJ whole genome shotgun (WGS) entry which is preliminary data.</text>
</comment>
<dbReference type="GO" id="GO:0051301">
    <property type="term" value="P:cell division"/>
    <property type="evidence" value="ECO:0007669"/>
    <property type="project" value="UniProtKB-KW"/>
</dbReference>
<proteinExistence type="inferred from homology"/>
<comment type="similarity">
    <text evidence="1 4">Belongs to the MinE family.</text>
</comment>
<dbReference type="SUPFAM" id="SSF55229">
    <property type="entry name" value="Cell division protein MinE topological specificity domain"/>
    <property type="match status" value="1"/>
</dbReference>